<dbReference type="PANTHER" id="PTHR34216:SF3">
    <property type="entry name" value="POLY-BETA-1,6-N-ACETYL-D-GLUCOSAMINE N-DEACETYLASE"/>
    <property type="match status" value="1"/>
</dbReference>
<dbReference type="Proteomes" id="UP000238083">
    <property type="component" value="Unassembled WGS sequence"/>
</dbReference>
<evidence type="ECO:0000313" key="3">
    <source>
        <dbReference type="Proteomes" id="UP000238083"/>
    </source>
</evidence>
<feature type="compositionally biased region" description="Low complexity" evidence="1">
    <location>
        <begin position="88"/>
        <end position="99"/>
    </location>
</feature>
<dbReference type="EMBL" id="PVZF01000006">
    <property type="protein sequence ID" value="PRY14559.1"/>
    <property type="molecule type" value="Genomic_DNA"/>
</dbReference>
<dbReference type="GO" id="GO:0005975">
    <property type="term" value="P:carbohydrate metabolic process"/>
    <property type="evidence" value="ECO:0007669"/>
    <property type="project" value="InterPro"/>
</dbReference>
<evidence type="ECO:0000256" key="1">
    <source>
        <dbReference type="SAM" id="MobiDB-lite"/>
    </source>
</evidence>
<dbReference type="SUPFAM" id="SSF88713">
    <property type="entry name" value="Glycoside hydrolase/deacetylase"/>
    <property type="match status" value="1"/>
</dbReference>
<comment type="caution">
    <text evidence="2">The sequence shown here is derived from an EMBL/GenBank/DDBJ whole genome shotgun (WGS) entry which is preliminary data.</text>
</comment>
<proteinExistence type="predicted"/>
<name>A0A2T0R3C7_9ACTN</name>
<dbReference type="Gene3D" id="3.20.20.370">
    <property type="entry name" value="Glycoside hydrolase/deacetylase"/>
    <property type="match status" value="1"/>
</dbReference>
<evidence type="ECO:0008006" key="4">
    <source>
        <dbReference type="Google" id="ProtNLM"/>
    </source>
</evidence>
<gene>
    <name evidence="2" type="ORF">CLV37_106117</name>
</gene>
<dbReference type="PANTHER" id="PTHR34216">
    <property type="match status" value="1"/>
</dbReference>
<dbReference type="InterPro" id="IPR051398">
    <property type="entry name" value="Polysacch_Deacetylase"/>
</dbReference>
<dbReference type="AlphaFoldDB" id="A0A2T0R3C7"/>
<protein>
    <recommendedName>
        <fullName evidence="4">Polysaccharide deacetylase</fullName>
    </recommendedName>
</protein>
<organism evidence="2 3">
    <name type="scientific">Kineococcus rhizosphaerae</name>
    <dbReference type="NCBI Taxonomy" id="559628"/>
    <lineage>
        <taxon>Bacteria</taxon>
        <taxon>Bacillati</taxon>
        <taxon>Actinomycetota</taxon>
        <taxon>Actinomycetes</taxon>
        <taxon>Kineosporiales</taxon>
        <taxon>Kineosporiaceae</taxon>
        <taxon>Kineococcus</taxon>
    </lineage>
</organism>
<dbReference type="RefSeq" id="WP_106210994.1">
    <property type="nucleotide sequence ID" value="NZ_PVZF01000006.1"/>
</dbReference>
<keyword evidence="3" id="KW-1185">Reference proteome</keyword>
<accession>A0A2T0R3C7</accession>
<feature type="region of interest" description="Disordered" evidence="1">
    <location>
        <begin position="88"/>
        <end position="111"/>
    </location>
</feature>
<reference evidence="2 3" key="1">
    <citation type="submission" date="2018-03" db="EMBL/GenBank/DDBJ databases">
        <title>Genomic Encyclopedia of Archaeal and Bacterial Type Strains, Phase II (KMG-II): from individual species to whole genera.</title>
        <authorList>
            <person name="Goeker M."/>
        </authorList>
    </citation>
    <scope>NUCLEOTIDE SEQUENCE [LARGE SCALE GENOMIC DNA]</scope>
    <source>
        <strain evidence="2 3">DSM 19711</strain>
    </source>
</reference>
<evidence type="ECO:0000313" key="2">
    <source>
        <dbReference type="EMBL" id="PRY14559.1"/>
    </source>
</evidence>
<dbReference type="InterPro" id="IPR011330">
    <property type="entry name" value="Glyco_hydro/deAcase_b/a-brl"/>
</dbReference>
<dbReference type="OrthoDB" id="9782872at2"/>
<sequence length="338" mass="36100">MPNPPPPETAADVLRAARAVAAEDAERAAVATYLRLEPGAGDARSPEGELLADRVRTTWDVLLAADPDVTVQDVLAVLGDLDLRPTPARAPDADAGPTRLAAWRPTGTPLPARAARDAETTAVRDAFVGGRLLRVVNHHDTPLVRAAEIHADLAWYAERFAPVTAADVHAFLDTGRWPDPRPGIVPAFYDGFASAVQVALPALDDLGLVGWFYPPTAFLDVPAARQREFARAHEYGVLDVPDGPLAMTWDELADLSTRHEVCGHTATHAASADVRDADAVRAEVTGPLRRLTEVIGRPPAAWAWLGGTDPDPDAPGDRAVLDAGVRLWTSNTTLRRVG</sequence>